<dbReference type="GO" id="GO:0009378">
    <property type="term" value="F:four-way junction helicase activity"/>
    <property type="evidence" value="ECO:0007669"/>
    <property type="project" value="TreeGrafter"/>
</dbReference>
<evidence type="ECO:0000313" key="9">
    <source>
        <dbReference type="Proteomes" id="UP001373714"/>
    </source>
</evidence>
<dbReference type="Pfam" id="PF00270">
    <property type="entry name" value="DEAD"/>
    <property type="match status" value="1"/>
</dbReference>
<dbReference type="GO" id="GO:0005737">
    <property type="term" value="C:cytoplasm"/>
    <property type="evidence" value="ECO:0007669"/>
    <property type="project" value="TreeGrafter"/>
</dbReference>
<evidence type="ECO:0000256" key="4">
    <source>
        <dbReference type="ARBA" id="ARBA00034617"/>
    </source>
</evidence>
<dbReference type="GO" id="GO:0005694">
    <property type="term" value="C:chromosome"/>
    <property type="evidence" value="ECO:0007669"/>
    <property type="project" value="TreeGrafter"/>
</dbReference>
<protein>
    <recommendedName>
        <fullName evidence="5">DNA 3'-5' helicase</fullName>
        <ecNumber evidence="5">5.6.2.4</ecNumber>
    </recommendedName>
</protein>
<name>A0AAV9UKS0_9PEZI</name>
<evidence type="ECO:0000256" key="1">
    <source>
        <dbReference type="ARBA" id="ARBA00005446"/>
    </source>
</evidence>
<dbReference type="PANTHER" id="PTHR13710:SF154">
    <property type="entry name" value="RECQ HELICASE, PUTATIVE (AFU_ORTHOLOGUE AFUA_6G14720)-RELATED"/>
    <property type="match status" value="1"/>
</dbReference>
<dbReference type="SUPFAM" id="SSF52540">
    <property type="entry name" value="P-loop containing nucleoside triphosphate hydrolases"/>
    <property type="match status" value="1"/>
</dbReference>
<dbReference type="Proteomes" id="UP001373714">
    <property type="component" value="Unassembled WGS sequence"/>
</dbReference>
<proteinExistence type="inferred from homology"/>
<evidence type="ECO:0000256" key="5">
    <source>
        <dbReference type="ARBA" id="ARBA00034808"/>
    </source>
</evidence>
<dbReference type="PANTHER" id="PTHR13710">
    <property type="entry name" value="DNA HELICASE RECQ FAMILY MEMBER"/>
    <property type="match status" value="1"/>
</dbReference>
<organism evidence="8 9">
    <name type="scientific">Orbilia blumenaviensis</name>
    <dbReference type="NCBI Taxonomy" id="1796055"/>
    <lineage>
        <taxon>Eukaryota</taxon>
        <taxon>Fungi</taxon>
        <taxon>Dikarya</taxon>
        <taxon>Ascomycota</taxon>
        <taxon>Pezizomycotina</taxon>
        <taxon>Orbiliomycetes</taxon>
        <taxon>Orbiliales</taxon>
        <taxon>Orbiliaceae</taxon>
        <taxon>Orbilia</taxon>
    </lineage>
</organism>
<evidence type="ECO:0000259" key="7">
    <source>
        <dbReference type="PROSITE" id="PS51194"/>
    </source>
</evidence>
<dbReference type="Pfam" id="PF12013">
    <property type="entry name" value="OrsD"/>
    <property type="match status" value="1"/>
</dbReference>
<dbReference type="Pfam" id="PF00271">
    <property type="entry name" value="Helicase_C"/>
    <property type="match status" value="1"/>
</dbReference>
<feature type="domain" description="Helicase ATP-binding" evidence="6">
    <location>
        <begin position="946"/>
        <end position="1122"/>
    </location>
</feature>
<feature type="domain" description="Helicase C-terminal" evidence="7">
    <location>
        <begin position="1157"/>
        <end position="1297"/>
    </location>
</feature>
<evidence type="ECO:0000313" key="8">
    <source>
        <dbReference type="EMBL" id="KAK6342282.1"/>
    </source>
</evidence>
<comment type="catalytic activity">
    <reaction evidence="4">
        <text>Couples ATP hydrolysis with the unwinding of duplex DNA by translocating in the 3'-5' direction.</text>
        <dbReference type="EC" id="5.6.2.4"/>
    </reaction>
</comment>
<keyword evidence="3" id="KW-0067">ATP-binding</keyword>
<dbReference type="SMART" id="SM00490">
    <property type="entry name" value="HELICc"/>
    <property type="match status" value="1"/>
</dbReference>
<dbReference type="Gene3D" id="3.40.50.300">
    <property type="entry name" value="P-loop containing nucleotide triphosphate hydrolases"/>
    <property type="match status" value="2"/>
</dbReference>
<dbReference type="InterPro" id="IPR022698">
    <property type="entry name" value="OrsD"/>
</dbReference>
<dbReference type="GO" id="GO:0003676">
    <property type="term" value="F:nucleic acid binding"/>
    <property type="evidence" value="ECO:0007669"/>
    <property type="project" value="InterPro"/>
</dbReference>
<dbReference type="InterPro" id="IPR027417">
    <property type="entry name" value="P-loop_NTPase"/>
</dbReference>
<dbReference type="InterPro" id="IPR014001">
    <property type="entry name" value="Helicase_ATP-bd"/>
</dbReference>
<dbReference type="PROSITE" id="PS51194">
    <property type="entry name" value="HELICASE_CTER"/>
    <property type="match status" value="1"/>
</dbReference>
<evidence type="ECO:0000256" key="2">
    <source>
        <dbReference type="ARBA" id="ARBA00022741"/>
    </source>
</evidence>
<dbReference type="GO" id="GO:0000724">
    <property type="term" value="P:double-strand break repair via homologous recombination"/>
    <property type="evidence" value="ECO:0007669"/>
    <property type="project" value="TreeGrafter"/>
</dbReference>
<keyword evidence="2" id="KW-0547">Nucleotide-binding</keyword>
<dbReference type="InterPro" id="IPR011545">
    <property type="entry name" value="DEAD/DEAH_box_helicase_dom"/>
</dbReference>
<comment type="caution">
    <text evidence="8">The sequence shown here is derived from an EMBL/GenBank/DDBJ whole genome shotgun (WGS) entry which is preliminary data.</text>
</comment>
<dbReference type="EC" id="5.6.2.4" evidence="5"/>
<comment type="similarity">
    <text evidence="1">Belongs to the helicase family. RecQ subfamily.</text>
</comment>
<reference evidence="8 9" key="1">
    <citation type="submission" date="2019-10" db="EMBL/GenBank/DDBJ databases">
        <authorList>
            <person name="Palmer J.M."/>
        </authorList>
    </citation>
    <scope>NUCLEOTIDE SEQUENCE [LARGE SCALE GENOMIC DNA]</scope>
    <source>
        <strain evidence="8 9">TWF730</strain>
    </source>
</reference>
<dbReference type="GO" id="GO:0043138">
    <property type="term" value="F:3'-5' DNA helicase activity"/>
    <property type="evidence" value="ECO:0007669"/>
    <property type="project" value="UniProtKB-EC"/>
</dbReference>
<dbReference type="EMBL" id="JAVHNS010000010">
    <property type="protein sequence ID" value="KAK6342282.1"/>
    <property type="molecule type" value="Genomic_DNA"/>
</dbReference>
<dbReference type="GO" id="GO:0005524">
    <property type="term" value="F:ATP binding"/>
    <property type="evidence" value="ECO:0007669"/>
    <property type="project" value="UniProtKB-KW"/>
</dbReference>
<evidence type="ECO:0000259" key="6">
    <source>
        <dbReference type="PROSITE" id="PS51192"/>
    </source>
</evidence>
<gene>
    <name evidence="8" type="ORF">TWF730_001758</name>
</gene>
<dbReference type="SMART" id="SM00487">
    <property type="entry name" value="DEXDc"/>
    <property type="match status" value="1"/>
</dbReference>
<keyword evidence="9" id="KW-1185">Reference proteome</keyword>
<dbReference type="InterPro" id="IPR001650">
    <property type="entry name" value="Helicase_C-like"/>
</dbReference>
<evidence type="ECO:0000256" key="3">
    <source>
        <dbReference type="ARBA" id="ARBA00022840"/>
    </source>
</evidence>
<dbReference type="PROSITE" id="PS51192">
    <property type="entry name" value="HELICASE_ATP_BIND_1"/>
    <property type="match status" value="1"/>
</dbReference>
<accession>A0AAV9UKS0</accession>
<sequence length="1503" mass="168464">MASRVRLGSVTFEDVTAKFEEIRPLNFAVCKLTTPQISTALKVAICRECKYVVLAKTIVNHLVGNKDHQIKRRTVNNQAEAVIRSLTGYLSSEENIVAFSDAIKTKSITEIPYLAVSLGWQCHLCSRVYSTKDSISSHRGRCPADIRPVGQRSHPKLLDKDKISCQTFLPARNKSLFKVQLQETGPVASNEARFVQEMLDERLNVSDGAEELSTPVPWLQRTGWLEFCGGSQESIVAVCALPRLDVDRSPQIDVIQNATRHLLQSSLPYIDQTAIQFLCKLKSPNDEDDGRPFTREYSVGALDDYFNTMTRMVVYFCRLLLNDELAFKCGVDFPDEVERILRAILQVSEFAATSGSQPDMEALRMDILEVIIECMKTPIPITIISRFDHPVLNYLATQGWSVENRTWKTADFCTKTFAAMSYCTRLLVLRRSWELASMVGEEDAVILNDALKEELDQLLPITKEANGFPMSEWLSQHAYGHAITDHSSKAGKLHWNKDGTGVYYGGDLFLIESHRLYVRSIAPSLEAMLNQQMLGLNNRILPSQVFDDPSDSSRGYSCCSDPKNATLFQPKLLLERVESTPALAKKFFPDSGVLSHTASHEYLEQDMEIRKLFAIAALLTAGEPARGTELSTLRKYNTAINPRNFFVIDGDVMLLSAYIKTQHVTGYQKGIARFFPESIGTLFLTYLMIVDPFADYLRTRRSMNVTSYLFAGADGVPWTTQMYTNYMLTNVQAVTGFPLKISSYRQIMAGITRAYVDPMSQLIEKRVEEEENVAAEQFGHGRRTNLNRYGRDANRFIHMDEITMDLYRRATAFFQFFIGVTPQLPNWLIEPSKIYFSVGAQPRFGHPAFPHSTQLDPARLQVLHAPRLAFEQAPAYIPSTGPASHLPPGSSDYSGSSAVSNLFSIRDEYPPELHAVLYKQYSTAQADGTMSRVQWKLPEQAQAAEAIYKRNISPLLITLACAAGKTTAALLAIKAAKSGISVIIEPFISTCDDVASRAADMGIHVTYWVSEIVGHDANGQPVYKLQAPKRIEKKVPGVIIATPEAAISPKFLEQISRLHAERRLDRIIVDEIHQQILDEGFRDVAALSKLTNLGLQLVCMSATVPPLMLAPICNFFHVNSFQEIRSTTNVPNMQYKVMTVEDLIGEAVHYINALKAQFSALGVQPQRNKILAFCRSREQAEDLKDQLNAYKYEGEMNIDDRQDTLDEWDETGGVLFATTAFGPGVDAKNVVAVVHVGRPYTLVDLVQQSSRAGRDGSPAVNTVICRRSSFFDVNYNNRQLWRKEAYKALDMYLTTKGCRRWVISSFMDGNHKAIDCVMGGMALCDNCDTERRGPEYVATTVARRTPALELPRLDRNAARATQAANIVSFITAAQTNCAYCRFTLGCEAGHSIDDCPTYIPLDQYPNWTQDVCVECGIPKGICLRASSMEGCKCSEACLALYTAVFYDQAIRIHVFGEMGVREQNLNAWGNYCSWLAETVLMERETYSNAWKVLQTLEELHYLF</sequence>